<comment type="cofactor">
    <cofactor evidence="1 19">
        <name>FAD</name>
        <dbReference type="ChEBI" id="CHEBI:57692"/>
    </cofactor>
</comment>
<evidence type="ECO:0000256" key="1">
    <source>
        <dbReference type="ARBA" id="ARBA00001974"/>
    </source>
</evidence>
<evidence type="ECO:0000256" key="16">
    <source>
        <dbReference type="ARBA" id="ARBA00023128"/>
    </source>
</evidence>
<dbReference type="Proteomes" id="UP000039324">
    <property type="component" value="Unassembled WGS sequence"/>
</dbReference>
<evidence type="ECO:0000256" key="9">
    <source>
        <dbReference type="ARBA" id="ARBA00022827"/>
    </source>
</evidence>
<dbReference type="EC" id="1.5.5.1" evidence="19"/>
<keyword evidence="5 19" id="KW-0813">Transport</keyword>
<dbReference type="Gene3D" id="3.30.70.20">
    <property type="match status" value="1"/>
</dbReference>
<evidence type="ECO:0000256" key="4">
    <source>
        <dbReference type="ARBA" id="ARBA00006796"/>
    </source>
</evidence>
<keyword evidence="16" id="KW-0496">Mitochondrion</keyword>
<dbReference type="InterPro" id="IPR036188">
    <property type="entry name" value="FAD/NAD-bd_sf"/>
</dbReference>
<keyword evidence="13 19" id="KW-0408">Iron</keyword>
<keyword evidence="10" id="KW-0809">Transit peptide</keyword>
<dbReference type="InterPro" id="IPR007859">
    <property type="entry name" value="ETF-QO/FixX_C"/>
</dbReference>
<dbReference type="PANTHER" id="PTHR10617:SF107">
    <property type="entry name" value="ELECTRON TRANSFER FLAVOPROTEIN-UBIQUINONE OXIDOREDUCTASE, MITOCHONDRIAL"/>
    <property type="match status" value="1"/>
</dbReference>
<dbReference type="PROSITE" id="PS51379">
    <property type="entry name" value="4FE4S_FER_2"/>
    <property type="match status" value="1"/>
</dbReference>
<evidence type="ECO:0000256" key="18">
    <source>
        <dbReference type="ARBA" id="ARBA00052682"/>
    </source>
</evidence>
<dbReference type="SUPFAM" id="SSF54373">
    <property type="entry name" value="FAD-linked reductases, C-terminal domain"/>
    <property type="match status" value="1"/>
</dbReference>
<dbReference type="SUPFAM" id="SSF51905">
    <property type="entry name" value="FAD/NAD(P)-binding domain"/>
    <property type="match status" value="1"/>
</dbReference>
<dbReference type="InterPro" id="IPR017896">
    <property type="entry name" value="4Fe4S_Fe-S-bd"/>
</dbReference>
<gene>
    <name evidence="21" type="ORF">PBRA_000168</name>
</gene>
<evidence type="ECO:0000313" key="21">
    <source>
        <dbReference type="EMBL" id="CEO94383.1"/>
    </source>
</evidence>
<evidence type="ECO:0000256" key="3">
    <source>
        <dbReference type="ARBA" id="ARBA00004273"/>
    </source>
</evidence>
<evidence type="ECO:0000256" key="17">
    <source>
        <dbReference type="ARBA" id="ARBA00023136"/>
    </source>
</evidence>
<keyword evidence="12 19" id="KW-0560">Oxidoreductase</keyword>
<evidence type="ECO:0000256" key="11">
    <source>
        <dbReference type="ARBA" id="ARBA00022982"/>
    </source>
</evidence>
<comment type="cofactor">
    <cofactor evidence="19">
        <name>[4Fe-4S] cluster</name>
        <dbReference type="ChEBI" id="CHEBI:49883"/>
    </cofactor>
    <text evidence="19">Binds 1 [4Fe-4S] cluster.</text>
</comment>
<dbReference type="GO" id="GO:0004174">
    <property type="term" value="F:electron-transferring-flavoprotein dehydrogenase activity"/>
    <property type="evidence" value="ECO:0007669"/>
    <property type="project" value="UniProtKB-UniRule"/>
</dbReference>
<feature type="domain" description="4Fe-4S ferredoxin-type" evidence="20">
    <location>
        <begin position="537"/>
        <end position="566"/>
    </location>
</feature>
<dbReference type="SUPFAM" id="SSF54862">
    <property type="entry name" value="4Fe-4S ferredoxins"/>
    <property type="match status" value="1"/>
</dbReference>
<dbReference type="GO" id="GO:0051539">
    <property type="term" value="F:4 iron, 4 sulfur cluster binding"/>
    <property type="evidence" value="ECO:0007669"/>
    <property type="project" value="UniProtKB-UniRule"/>
</dbReference>
<comment type="subcellular location">
    <subcellularLocation>
        <location evidence="3">Mitochondrion inner membrane</location>
    </subcellularLocation>
</comment>
<comment type="catalytic activity">
    <reaction evidence="18 19">
        <text>a ubiquinone + reduced [electron-transfer flavoprotein] = a ubiquinol + oxidized [electron-transfer flavoprotein] + H(+)</text>
        <dbReference type="Rhea" id="RHEA:24052"/>
        <dbReference type="Rhea" id="RHEA-COMP:9565"/>
        <dbReference type="Rhea" id="RHEA-COMP:9566"/>
        <dbReference type="Rhea" id="RHEA-COMP:10685"/>
        <dbReference type="Rhea" id="RHEA-COMP:10686"/>
        <dbReference type="ChEBI" id="CHEBI:15378"/>
        <dbReference type="ChEBI" id="CHEBI:16389"/>
        <dbReference type="ChEBI" id="CHEBI:17976"/>
        <dbReference type="ChEBI" id="CHEBI:57692"/>
        <dbReference type="ChEBI" id="CHEBI:58307"/>
        <dbReference type="EC" id="1.5.5.1"/>
    </reaction>
</comment>
<name>A0A0G4IGQ5_PLABS</name>
<dbReference type="EMBL" id="CDSF01000001">
    <property type="protein sequence ID" value="CEO94383.1"/>
    <property type="molecule type" value="Genomic_DNA"/>
</dbReference>
<evidence type="ECO:0000256" key="2">
    <source>
        <dbReference type="ARBA" id="ARBA00002819"/>
    </source>
</evidence>
<evidence type="ECO:0000259" key="20">
    <source>
        <dbReference type="PROSITE" id="PS51379"/>
    </source>
</evidence>
<dbReference type="Gene3D" id="3.50.50.60">
    <property type="entry name" value="FAD/NAD(P)-binding domain"/>
    <property type="match status" value="1"/>
</dbReference>
<dbReference type="OMA" id="INFQNCV"/>
<dbReference type="GO" id="GO:0046872">
    <property type="term" value="F:metal ion binding"/>
    <property type="evidence" value="ECO:0007669"/>
    <property type="project" value="UniProtKB-KW"/>
</dbReference>
<evidence type="ECO:0000256" key="10">
    <source>
        <dbReference type="ARBA" id="ARBA00022946"/>
    </source>
</evidence>
<evidence type="ECO:0000256" key="5">
    <source>
        <dbReference type="ARBA" id="ARBA00022448"/>
    </source>
</evidence>
<dbReference type="Pfam" id="PF21162">
    <property type="entry name" value="ETFQO_UQ-bd"/>
    <property type="match status" value="1"/>
</dbReference>
<dbReference type="STRING" id="37360.A0A0G4IGQ5"/>
<dbReference type="Pfam" id="PF05187">
    <property type="entry name" value="Fer4_ETF_QO"/>
    <property type="match status" value="1"/>
</dbReference>
<accession>A0A0G4IGQ5</accession>
<keyword evidence="15 19" id="KW-0830">Ubiquinone</keyword>
<keyword evidence="9 19" id="KW-0274">FAD</keyword>
<dbReference type="Pfam" id="PF01946">
    <property type="entry name" value="Thi4"/>
    <property type="match status" value="1"/>
</dbReference>
<dbReference type="PRINTS" id="PR00420">
    <property type="entry name" value="RNGMNOXGNASE"/>
</dbReference>
<dbReference type="InterPro" id="IPR040156">
    <property type="entry name" value="ETF-QO"/>
</dbReference>
<evidence type="ECO:0000256" key="12">
    <source>
        <dbReference type="ARBA" id="ARBA00023002"/>
    </source>
</evidence>
<dbReference type="FunFam" id="3.30.70.20:FF:000015">
    <property type="entry name" value="Electron transfer flavoprotein-ubiquinone oxidoreductase"/>
    <property type="match status" value="1"/>
</dbReference>
<evidence type="ECO:0000256" key="8">
    <source>
        <dbReference type="ARBA" id="ARBA00022792"/>
    </source>
</evidence>
<evidence type="ECO:0000256" key="6">
    <source>
        <dbReference type="ARBA" id="ARBA00022630"/>
    </source>
</evidence>
<evidence type="ECO:0000256" key="14">
    <source>
        <dbReference type="ARBA" id="ARBA00023014"/>
    </source>
</evidence>
<dbReference type="InterPro" id="IPR049398">
    <property type="entry name" value="ETF-QO/FixC_UQ-bd"/>
</dbReference>
<keyword evidence="22" id="KW-1185">Reference proteome</keyword>
<sequence length="577" mass="62583">LFCFGATLVFKSLMFRWLSRRAGVGTRRWLSGSGRASMEFDVVVVGAGPAGLSTAIRLKQRNPDVNVCVVEKAAEVGDHILSGNVFDPKALNELFPDWRDRGAPLDTPVATDRFKYLVNEKTAIPCPIPPSLHNEGCYIISLGSLVRWLGDQAVELGVEIFPGFAASEVLYKDDQVIGIATADLGIGKNGQKKDTYQEGVELHASQTVFAEGARGSLTELIIGKYNLRNKCDPPSYSIGFKELWQVKPEVHRPGLVTHTMGWPLPNSVYGGSYLYHLNPDLVAVGLVVGLDYANPYLNPYEEFQRFKHHASISPVLEGATPVAYGARAISTGGFQSIPRLSVPGGLLVGCAAGFMNVPRIKGTHTAMKSGILAADAIIEQSAKDNSLAGADISSYETALRNSWIASELKTVRNVKPSFKFGTVAGILYSGLETIILRGHEPWTFHNSKQDAECTGAADKFTPPAPFRPDGRISFDLLSNLARSGVNHQEDQPCHLRLRAGVSDDFPVKTSLGVYAGPEQRFCPAKVYEFVDDGAGGQRLQINAQNCVHCKTCDIKTPSRYIQWTSPEGGGGPAYPNM</sequence>
<evidence type="ECO:0000256" key="15">
    <source>
        <dbReference type="ARBA" id="ARBA00023075"/>
    </source>
</evidence>
<keyword evidence="11 19" id="KW-0249">Electron transport</keyword>
<keyword evidence="8" id="KW-0999">Mitochondrion inner membrane</keyword>
<keyword evidence="6 19" id="KW-0285">Flavoprotein</keyword>
<evidence type="ECO:0000256" key="13">
    <source>
        <dbReference type="ARBA" id="ARBA00023004"/>
    </source>
</evidence>
<dbReference type="Gene3D" id="3.30.9.90">
    <property type="match status" value="1"/>
</dbReference>
<reference evidence="21 22" key="1">
    <citation type="submission" date="2015-02" db="EMBL/GenBank/DDBJ databases">
        <authorList>
            <person name="Chooi Y.-H."/>
        </authorList>
    </citation>
    <scope>NUCLEOTIDE SEQUENCE [LARGE SCALE GENOMIC DNA]</scope>
    <source>
        <strain evidence="21">E3</strain>
    </source>
</reference>
<keyword evidence="14 19" id="KW-0411">Iron-sulfur</keyword>
<dbReference type="GO" id="GO:0005743">
    <property type="term" value="C:mitochondrial inner membrane"/>
    <property type="evidence" value="ECO:0007669"/>
    <property type="project" value="UniProtKB-SubCell"/>
</dbReference>
<comment type="similarity">
    <text evidence="4">Belongs to the ETF-QO/FixC family.</text>
</comment>
<proteinExistence type="inferred from homology"/>
<keyword evidence="7 19" id="KW-0479">Metal-binding</keyword>
<dbReference type="PANTHER" id="PTHR10617">
    <property type="entry name" value="ELECTRON TRANSFER FLAVOPROTEIN-UBIQUINONE OXIDOREDUCTASE"/>
    <property type="match status" value="1"/>
</dbReference>
<feature type="non-terminal residue" evidence="21">
    <location>
        <position position="1"/>
    </location>
</feature>
<protein>
    <recommendedName>
        <fullName evidence="19">Electron transfer flavoprotein-ubiquinone oxidoreductase</fullName>
        <shortName evidence="19">ETF-QO</shortName>
        <ecNumber evidence="19">1.5.5.1</ecNumber>
    </recommendedName>
</protein>
<evidence type="ECO:0000313" key="22">
    <source>
        <dbReference type="Proteomes" id="UP000039324"/>
    </source>
</evidence>
<evidence type="ECO:0000256" key="19">
    <source>
        <dbReference type="RuleBase" id="RU366068"/>
    </source>
</evidence>
<dbReference type="OrthoDB" id="437331at2759"/>
<dbReference type="AlphaFoldDB" id="A0A0G4IGQ5"/>
<comment type="function">
    <text evidence="2 19">Accepts electrons from ETF and reduces ubiquinone.</text>
</comment>
<evidence type="ECO:0000256" key="7">
    <source>
        <dbReference type="ARBA" id="ARBA00022723"/>
    </source>
</evidence>
<organism evidence="21 22">
    <name type="scientific">Plasmodiophora brassicae</name>
    <name type="common">Clubroot disease agent</name>
    <dbReference type="NCBI Taxonomy" id="37360"/>
    <lineage>
        <taxon>Eukaryota</taxon>
        <taxon>Sar</taxon>
        <taxon>Rhizaria</taxon>
        <taxon>Endomyxa</taxon>
        <taxon>Phytomyxea</taxon>
        <taxon>Plasmodiophorida</taxon>
        <taxon>Plasmodiophoridae</taxon>
        <taxon>Plasmodiophora</taxon>
    </lineage>
</organism>
<keyword evidence="17" id="KW-0472">Membrane</keyword>